<evidence type="ECO:0000256" key="7">
    <source>
        <dbReference type="ARBA" id="ARBA00022993"/>
    </source>
</evidence>
<dbReference type="EC" id="2.7.1.24" evidence="8 9"/>
<dbReference type="PATRIC" id="fig|1423749.3.peg.1833"/>
<keyword evidence="3 8" id="KW-0808">Transferase</keyword>
<keyword evidence="6 8" id="KW-0067">ATP-binding</keyword>
<dbReference type="PANTHER" id="PTHR10695">
    <property type="entry name" value="DEPHOSPHO-COA KINASE-RELATED"/>
    <property type="match status" value="1"/>
</dbReference>
<dbReference type="RefSeq" id="WP_056937185.1">
    <property type="nucleotide sequence ID" value="NZ_AZFN01000009.1"/>
</dbReference>
<dbReference type="NCBIfam" id="TIGR00152">
    <property type="entry name" value="dephospho-CoA kinase"/>
    <property type="match status" value="1"/>
</dbReference>
<evidence type="ECO:0000256" key="3">
    <source>
        <dbReference type="ARBA" id="ARBA00022679"/>
    </source>
</evidence>
<dbReference type="GO" id="GO:0005737">
    <property type="term" value="C:cytoplasm"/>
    <property type="evidence" value="ECO:0007669"/>
    <property type="project" value="UniProtKB-SubCell"/>
</dbReference>
<comment type="similarity">
    <text evidence="1 8">Belongs to the CoaE family.</text>
</comment>
<keyword evidence="7 8" id="KW-0173">Coenzyme A biosynthesis</keyword>
<evidence type="ECO:0000256" key="6">
    <source>
        <dbReference type="ARBA" id="ARBA00022840"/>
    </source>
</evidence>
<reference evidence="10 11" key="1">
    <citation type="journal article" date="2015" name="Genome Announc.">
        <title>Expanding the biotechnology potential of lactobacilli through comparative genomics of 213 strains and associated genera.</title>
        <authorList>
            <person name="Sun Z."/>
            <person name="Harris H.M."/>
            <person name="McCann A."/>
            <person name="Guo C."/>
            <person name="Argimon S."/>
            <person name="Zhang W."/>
            <person name="Yang X."/>
            <person name="Jeffery I.B."/>
            <person name="Cooney J.C."/>
            <person name="Kagawa T.F."/>
            <person name="Liu W."/>
            <person name="Song Y."/>
            <person name="Salvetti E."/>
            <person name="Wrobel A."/>
            <person name="Rasinkangas P."/>
            <person name="Parkhill J."/>
            <person name="Rea M.C."/>
            <person name="O'Sullivan O."/>
            <person name="Ritari J."/>
            <person name="Douillard F.P."/>
            <person name="Paul Ross R."/>
            <person name="Yang R."/>
            <person name="Briner A.E."/>
            <person name="Felis G.E."/>
            <person name="de Vos W.M."/>
            <person name="Barrangou R."/>
            <person name="Klaenhammer T.R."/>
            <person name="Caufield P.W."/>
            <person name="Cui Y."/>
            <person name="Zhang H."/>
            <person name="O'Toole P.W."/>
        </authorList>
    </citation>
    <scope>NUCLEOTIDE SEQUENCE [LARGE SCALE GENOMIC DNA]</scope>
    <source>
        <strain evidence="10 11">DSM 16045</strain>
    </source>
</reference>
<name>A0A0R1VG35_9LACO</name>
<dbReference type="GO" id="GO:0004140">
    <property type="term" value="F:dephospho-CoA kinase activity"/>
    <property type="evidence" value="ECO:0007669"/>
    <property type="project" value="UniProtKB-UniRule"/>
</dbReference>
<feature type="binding site" evidence="8">
    <location>
        <begin position="12"/>
        <end position="17"/>
    </location>
    <ligand>
        <name>ATP</name>
        <dbReference type="ChEBI" id="CHEBI:30616"/>
    </ligand>
</feature>
<dbReference type="CDD" id="cd02022">
    <property type="entry name" value="DPCK"/>
    <property type="match status" value="1"/>
</dbReference>
<evidence type="ECO:0000313" key="10">
    <source>
        <dbReference type="EMBL" id="KRM02596.1"/>
    </source>
</evidence>
<comment type="subcellular location">
    <subcellularLocation>
        <location evidence="8">Cytoplasm</location>
    </subcellularLocation>
</comment>
<keyword evidence="4 8" id="KW-0547">Nucleotide-binding</keyword>
<comment type="catalytic activity">
    <reaction evidence="8">
        <text>3'-dephospho-CoA + ATP = ADP + CoA + H(+)</text>
        <dbReference type="Rhea" id="RHEA:18245"/>
        <dbReference type="ChEBI" id="CHEBI:15378"/>
        <dbReference type="ChEBI" id="CHEBI:30616"/>
        <dbReference type="ChEBI" id="CHEBI:57287"/>
        <dbReference type="ChEBI" id="CHEBI:57328"/>
        <dbReference type="ChEBI" id="CHEBI:456216"/>
        <dbReference type="EC" id="2.7.1.24"/>
    </reaction>
</comment>
<dbReference type="EMBL" id="AZFN01000009">
    <property type="protein sequence ID" value="KRM02596.1"/>
    <property type="molecule type" value="Genomic_DNA"/>
</dbReference>
<protein>
    <recommendedName>
        <fullName evidence="8 9">Dephospho-CoA kinase</fullName>
        <ecNumber evidence="8 9">2.7.1.24</ecNumber>
    </recommendedName>
    <alternativeName>
        <fullName evidence="8">Dephosphocoenzyme A kinase</fullName>
    </alternativeName>
</protein>
<keyword evidence="11" id="KW-1185">Reference proteome</keyword>
<comment type="caution">
    <text evidence="10">The sequence shown here is derived from an EMBL/GenBank/DDBJ whole genome shotgun (WGS) entry which is preliminary data.</text>
</comment>
<proteinExistence type="inferred from homology"/>
<comment type="function">
    <text evidence="8">Catalyzes the phosphorylation of the 3'-hydroxyl group of dephosphocoenzyme A to form coenzyme A.</text>
</comment>
<dbReference type="Gene3D" id="3.40.50.300">
    <property type="entry name" value="P-loop containing nucleotide triphosphate hydrolases"/>
    <property type="match status" value="1"/>
</dbReference>
<dbReference type="FunFam" id="3.40.50.300:FF:000991">
    <property type="entry name" value="Dephospho-CoA kinase"/>
    <property type="match status" value="1"/>
</dbReference>
<dbReference type="Pfam" id="PF01121">
    <property type="entry name" value="CoaE"/>
    <property type="match status" value="1"/>
</dbReference>
<dbReference type="HAMAP" id="MF_00376">
    <property type="entry name" value="Dephospho_CoA_kinase"/>
    <property type="match status" value="1"/>
</dbReference>
<dbReference type="AlphaFoldDB" id="A0A0R1VG35"/>
<dbReference type="Proteomes" id="UP000051739">
    <property type="component" value="Unassembled WGS sequence"/>
</dbReference>
<keyword evidence="5 8" id="KW-0418">Kinase</keyword>
<evidence type="ECO:0000256" key="2">
    <source>
        <dbReference type="ARBA" id="ARBA00022490"/>
    </source>
</evidence>
<dbReference type="GO" id="GO:0005524">
    <property type="term" value="F:ATP binding"/>
    <property type="evidence" value="ECO:0007669"/>
    <property type="project" value="UniProtKB-UniRule"/>
</dbReference>
<dbReference type="InterPro" id="IPR001977">
    <property type="entry name" value="Depp_CoAkinase"/>
</dbReference>
<gene>
    <name evidence="8" type="primary">coaE</name>
    <name evidence="10" type="ORF">FC60_GL001772</name>
</gene>
<evidence type="ECO:0000313" key="11">
    <source>
        <dbReference type="Proteomes" id="UP000051739"/>
    </source>
</evidence>
<evidence type="ECO:0000256" key="4">
    <source>
        <dbReference type="ARBA" id="ARBA00022741"/>
    </source>
</evidence>
<dbReference type="PROSITE" id="PS51219">
    <property type="entry name" value="DPCK"/>
    <property type="match status" value="1"/>
</dbReference>
<comment type="pathway">
    <text evidence="8">Cofactor biosynthesis; coenzyme A biosynthesis; CoA from (R)-pantothenate: step 5/5.</text>
</comment>
<organism evidence="10 11">
    <name type="scientific">Limosilactobacillus gastricus DSM 16045</name>
    <dbReference type="NCBI Taxonomy" id="1423749"/>
    <lineage>
        <taxon>Bacteria</taxon>
        <taxon>Bacillati</taxon>
        <taxon>Bacillota</taxon>
        <taxon>Bacilli</taxon>
        <taxon>Lactobacillales</taxon>
        <taxon>Lactobacillaceae</taxon>
        <taxon>Limosilactobacillus</taxon>
    </lineage>
</organism>
<keyword evidence="2 8" id="KW-0963">Cytoplasm</keyword>
<dbReference type="InterPro" id="IPR027417">
    <property type="entry name" value="P-loop_NTPase"/>
</dbReference>
<evidence type="ECO:0000256" key="8">
    <source>
        <dbReference type="HAMAP-Rule" id="MF_00376"/>
    </source>
</evidence>
<dbReference type="SUPFAM" id="SSF52540">
    <property type="entry name" value="P-loop containing nucleoside triphosphate hydrolases"/>
    <property type="match status" value="1"/>
</dbReference>
<dbReference type="GO" id="GO:0015937">
    <property type="term" value="P:coenzyme A biosynthetic process"/>
    <property type="evidence" value="ECO:0007669"/>
    <property type="project" value="UniProtKB-UniRule"/>
</dbReference>
<evidence type="ECO:0000256" key="1">
    <source>
        <dbReference type="ARBA" id="ARBA00009018"/>
    </source>
</evidence>
<accession>A0A0R1VG35</accession>
<dbReference type="UniPathway" id="UPA00241">
    <property type="reaction ID" value="UER00356"/>
</dbReference>
<dbReference type="PANTHER" id="PTHR10695:SF46">
    <property type="entry name" value="BIFUNCTIONAL COENZYME A SYNTHASE-RELATED"/>
    <property type="match status" value="1"/>
</dbReference>
<evidence type="ECO:0000256" key="9">
    <source>
        <dbReference type="NCBIfam" id="TIGR00152"/>
    </source>
</evidence>
<evidence type="ECO:0000256" key="5">
    <source>
        <dbReference type="ARBA" id="ARBA00022777"/>
    </source>
</evidence>
<sequence>MTKVIGLTGGIATGKSTVSQYLKTKGLKIIDADIVARQVVEPGTKGLALIQEAFGNEVINPDGNLNRAQLGKVVFADSHARQKLNQILHPLIFRTILGRLEDLKAQRCPVVVLDIPLLFETGWEQRCDLTWVVACFPQQQLTRLMARDHLDQAAAQARIAAQYPLTEKMARADVVLMNDNDQAGLYHQVDQALAKLS</sequence>